<accession>A0ABM8D564</accession>
<dbReference type="NCBIfam" id="TIGR03667">
    <property type="entry name" value="Rv3369"/>
    <property type="match status" value="1"/>
</dbReference>
<dbReference type="PANTHER" id="PTHR35176:SF4">
    <property type="entry name" value="PYRIDOXAMINE 5'-PHOSPHATE OXIDASE-RELATED FMN-BINDING"/>
    <property type="match status" value="1"/>
</dbReference>
<dbReference type="Gene3D" id="2.30.110.10">
    <property type="entry name" value="Electron Transport, Fmn-binding Protein, Chain A"/>
    <property type="match status" value="1"/>
</dbReference>
<evidence type="ECO:0000256" key="1">
    <source>
        <dbReference type="ARBA" id="ARBA00023002"/>
    </source>
</evidence>
<dbReference type="InterPro" id="IPR012349">
    <property type="entry name" value="Split_barrel_FMN-bd"/>
</dbReference>
<dbReference type="Proteomes" id="UP001317870">
    <property type="component" value="Chromosome"/>
</dbReference>
<feature type="domain" description="Pyridoxamine 5'-phosphate oxidase N-terminal" evidence="2">
    <location>
        <begin position="63"/>
        <end position="188"/>
    </location>
</feature>
<dbReference type="Pfam" id="PF01243">
    <property type="entry name" value="PNPOx_N"/>
    <property type="match status" value="1"/>
</dbReference>
<keyword evidence="1" id="KW-0560">Oxidoreductase</keyword>
<evidence type="ECO:0000313" key="3">
    <source>
        <dbReference type="EMBL" id="BDU02529.1"/>
    </source>
</evidence>
<dbReference type="InterPro" id="IPR052019">
    <property type="entry name" value="F420H2_bilvrd_red/Heme_oxyg"/>
</dbReference>
<dbReference type="InterPro" id="IPR019966">
    <property type="entry name" value="F420-dep_enz_PPOX_Rv3369"/>
</dbReference>
<dbReference type="InterPro" id="IPR011576">
    <property type="entry name" value="Pyridox_Oxase_N"/>
</dbReference>
<protein>
    <recommendedName>
        <fullName evidence="2">Pyridoxamine 5'-phosphate oxidase N-terminal domain-containing protein</fullName>
    </recommendedName>
</protein>
<evidence type="ECO:0000313" key="4">
    <source>
        <dbReference type="Proteomes" id="UP001317870"/>
    </source>
</evidence>
<proteinExistence type="predicted"/>
<sequence>MGAPRSCLRSQARTAMNSHAPAWLIRVERNRPGRRSVVSVMTATASDRSATPVVDTETEFGARVAERLARESVLWLTTVGPTGTPQPNPVWFQWRDGEFLVFSKPAQPKIRNIQRNPRVSLNLNSTETGGDVVVLTGTARVVDQRPGADEIDAFTKKYADGLRSIGMTDEQFYAEYSVVLRVTPDRLRGF</sequence>
<dbReference type="InterPro" id="IPR019920">
    <property type="entry name" value="F420-binding_dom_put"/>
</dbReference>
<dbReference type="NCBIfam" id="TIGR03618">
    <property type="entry name" value="Rv1155_F420"/>
    <property type="match status" value="1"/>
</dbReference>
<dbReference type="PANTHER" id="PTHR35176">
    <property type="entry name" value="HEME OXYGENASE HI_0854-RELATED"/>
    <property type="match status" value="1"/>
</dbReference>
<dbReference type="SUPFAM" id="SSF50475">
    <property type="entry name" value="FMN-binding split barrel"/>
    <property type="match status" value="1"/>
</dbReference>
<name>A0ABM8D564_9NOCA</name>
<dbReference type="EMBL" id="AP026978">
    <property type="protein sequence ID" value="BDU02529.1"/>
    <property type="molecule type" value="Genomic_DNA"/>
</dbReference>
<evidence type="ECO:0000259" key="2">
    <source>
        <dbReference type="Pfam" id="PF01243"/>
    </source>
</evidence>
<organism evidence="3 4">
    <name type="scientific">Nocardia sputorum</name>
    <dbReference type="NCBI Taxonomy" id="2984338"/>
    <lineage>
        <taxon>Bacteria</taxon>
        <taxon>Bacillati</taxon>
        <taxon>Actinomycetota</taxon>
        <taxon>Actinomycetes</taxon>
        <taxon>Mycobacteriales</taxon>
        <taxon>Nocardiaceae</taxon>
        <taxon>Nocardia</taxon>
    </lineage>
</organism>
<gene>
    <name evidence="3" type="ORF">IFM12276_55570</name>
</gene>
<reference evidence="3 4" key="1">
    <citation type="submission" date="2022-11" db="EMBL/GenBank/DDBJ databases">
        <title>Genome Sequencing of Nocardia sp. ON39_IFM12276 and assembly.</title>
        <authorList>
            <person name="Shimojima M."/>
            <person name="Toyokawa M."/>
            <person name="Uesaka K."/>
        </authorList>
    </citation>
    <scope>NUCLEOTIDE SEQUENCE [LARGE SCALE GENOMIC DNA]</scope>
    <source>
        <strain evidence="3 4">IFM 12276</strain>
    </source>
</reference>
<keyword evidence="4" id="KW-1185">Reference proteome</keyword>